<proteinExistence type="predicted"/>
<dbReference type="GO" id="GO:0006508">
    <property type="term" value="P:proteolysis"/>
    <property type="evidence" value="ECO:0007669"/>
    <property type="project" value="InterPro"/>
</dbReference>
<organism evidence="4 5">
    <name type="scientific">Chaetomium strumarium</name>
    <dbReference type="NCBI Taxonomy" id="1170767"/>
    <lineage>
        <taxon>Eukaryota</taxon>
        <taxon>Fungi</taxon>
        <taxon>Dikarya</taxon>
        <taxon>Ascomycota</taxon>
        <taxon>Pezizomycotina</taxon>
        <taxon>Sordariomycetes</taxon>
        <taxon>Sordariomycetidae</taxon>
        <taxon>Sordariales</taxon>
        <taxon>Chaetomiaceae</taxon>
        <taxon>Chaetomium</taxon>
    </lineage>
</organism>
<protein>
    <submittedName>
        <fullName evidence="4">Alpha/Beta hydrolase protein</fullName>
    </submittedName>
</protein>
<dbReference type="InterPro" id="IPR029058">
    <property type="entry name" value="AB_hydrolase_fold"/>
</dbReference>
<feature type="domain" description="Peptidase S9 prolyl oligopeptidase catalytic" evidence="2">
    <location>
        <begin position="257"/>
        <end position="349"/>
    </location>
</feature>
<gene>
    <name evidence="4" type="ORF">B0T15DRAFT_528081</name>
</gene>
<dbReference type="RefSeq" id="XP_062722499.1">
    <property type="nucleotide sequence ID" value="XM_062869014.1"/>
</dbReference>
<evidence type="ECO:0000313" key="4">
    <source>
        <dbReference type="EMBL" id="KAK3306719.1"/>
    </source>
</evidence>
<accession>A0AAJ0GVB2</accession>
<name>A0AAJ0GVB2_9PEZI</name>
<dbReference type="InterPro" id="IPR001375">
    <property type="entry name" value="Peptidase_S9_cat"/>
</dbReference>
<comment type="caution">
    <text evidence="4">The sequence shown here is derived from an EMBL/GenBank/DDBJ whole genome shotgun (WGS) entry which is preliminary data.</text>
</comment>
<keyword evidence="1 4" id="KW-0378">Hydrolase</keyword>
<dbReference type="InterPro" id="IPR050300">
    <property type="entry name" value="GDXG_lipolytic_enzyme"/>
</dbReference>
<dbReference type="SUPFAM" id="SSF53474">
    <property type="entry name" value="alpha/beta-Hydrolases"/>
    <property type="match status" value="1"/>
</dbReference>
<dbReference type="GeneID" id="87887843"/>
<dbReference type="InterPro" id="IPR013094">
    <property type="entry name" value="AB_hydrolase_3"/>
</dbReference>
<evidence type="ECO:0000259" key="3">
    <source>
        <dbReference type="Pfam" id="PF07859"/>
    </source>
</evidence>
<dbReference type="EMBL" id="JAUDZG010000003">
    <property type="protein sequence ID" value="KAK3306719.1"/>
    <property type="molecule type" value="Genomic_DNA"/>
</dbReference>
<feature type="domain" description="Alpha/beta hydrolase fold-3" evidence="3">
    <location>
        <begin position="74"/>
        <end position="206"/>
    </location>
</feature>
<evidence type="ECO:0000313" key="5">
    <source>
        <dbReference type="Proteomes" id="UP001273166"/>
    </source>
</evidence>
<evidence type="ECO:0000259" key="2">
    <source>
        <dbReference type="Pfam" id="PF00326"/>
    </source>
</evidence>
<evidence type="ECO:0000256" key="1">
    <source>
        <dbReference type="ARBA" id="ARBA00022801"/>
    </source>
</evidence>
<dbReference type="Pfam" id="PF00326">
    <property type="entry name" value="Peptidase_S9"/>
    <property type="match status" value="1"/>
</dbReference>
<keyword evidence="5" id="KW-1185">Reference proteome</keyword>
<sequence length="352" mass="40080">MMSDYQVICENQKLGNTANMERWTIDPASQHPSAMRVFDQFSTFRTQYKLVDDQPIHAFFIVPDQLPSGPRPLLVRFHGGGWVEGEAEASIRAFFLELSLKHGAVILTPNYRLRPEHQLTDGMDDIHSFWQWVEDGSAQRALSTSRPDVAVDVGNLMVAGESTGGHIAVLTALLPLTSLAINVLFLQYPTLNLTDVARAHNDVSEAMQKSGLWAERVPYSEVEDCLRAHAQSEKQGTLRTRAAFGSRMRLLMGMLQAGRFWDEERDGDRLCPMRALDRAGKLPPILLYHSKGDELLPWQHTEDWAAKLRRLQPDVPLFLTFQQGDHVFDKDDTMRTPWLREPLEFVQQYWPA</sequence>
<dbReference type="PANTHER" id="PTHR48081">
    <property type="entry name" value="AB HYDROLASE SUPERFAMILY PROTEIN C4A8.06C"/>
    <property type="match status" value="1"/>
</dbReference>
<dbReference type="Pfam" id="PF07859">
    <property type="entry name" value="Abhydrolase_3"/>
    <property type="match status" value="1"/>
</dbReference>
<dbReference type="AlphaFoldDB" id="A0AAJ0GVB2"/>
<dbReference type="GO" id="GO:0008236">
    <property type="term" value="F:serine-type peptidase activity"/>
    <property type="evidence" value="ECO:0007669"/>
    <property type="project" value="InterPro"/>
</dbReference>
<dbReference type="PANTHER" id="PTHR48081:SF3">
    <property type="entry name" value="ALPHA_BETA HYDROLASE FOLD-3 DOMAIN-CONTAINING PROTEIN"/>
    <property type="match status" value="1"/>
</dbReference>
<reference evidence="4" key="2">
    <citation type="submission" date="2023-06" db="EMBL/GenBank/DDBJ databases">
        <authorList>
            <consortium name="Lawrence Berkeley National Laboratory"/>
            <person name="Mondo S.J."/>
            <person name="Hensen N."/>
            <person name="Bonometti L."/>
            <person name="Westerberg I."/>
            <person name="Brannstrom I.O."/>
            <person name="Guillou S."/>
            <person name="Cros-Aarteil S."/>
            <person name="Calhoun S."/>
            <person name="Haridas S."/>
            <person name="Kuo A."/>
            <person name="Pangilinan J."/>
            <person name="Riley R."/>
            <person name="Labutti K."/>
            <person name="Andreopoulos B."/>
            <person name="Lipzen A."/>
            <person name="Chen C."/>
            <person name="Yanf M."/>
            <person name="Daum C."/>
            <person name="Ng V."/>
            <person name="Clum A."/>
            <person name="Steindorff A."/>
            <person name="Ohm R."/>
            <person name="Martin F."/>
            <person name="Silar P."/>
            <person name="Natvig D."/>
            <person name="Lalanne C."/>
            <person name="Gautier V."/>
            <person name="Ament-Velasquez S.L."/>
            <person name="Kruys A."/>
            <person name="Hutchinson M.I."/>
            <person name="Powell A.J."/>
            <person name="Barry K."/>
            <person name="Miller A.N."/>
            <person name="Grigoriev I.V."/>
            <person name="Debuchy R."/>
            <person name="Gladieux P."/>
            <person name="Thoren M.H."/>
            <person name="Johannesson H."/>
        </authorList>
    </citation>
    <scope>NUCLEOTIDE SEQUENCE</scope>
    <source>
        <strain evidence="4">CBS 333.67</strain>
    </source>
</reference>
<reference evidence="4" key="1">
    <citation type="journal article" date="2023" name="Mol. Phylogenet. Evol.">
        <title>Genome-scale phylogeny and comparative genomics of the fungal order Sordariales.</title>
        <authorList>
            <person name="Hensen N."/>
            <person name="Bonometti L."/>
            <person name="Westerberg I."/>
            <person name="Brannstrom I.O."/>
            <person name="Guillou S."/>
            <person name="Cros-Aarteil S."/>
            <person name="Calhoun S."/>
            <person name="Haridas S."/>
            <person name="Kuo A."/>
            <person name="Mondo S."/>
            <person name="Pangilinan J."/>
            <person name="Riley R."/>
            <person name="LaButti K."/>
            <person name="Andreopoulos B."/>
            <person name="Lipzen A."/>
            <person name="Chen C."/>
            <person name="Yan M."/>
            <person name="Daum C."/>
            <person name="Ng V."/>
            <person name="Clum A."/>
            <person name="Steindorff A."/>
            <person name="Ohm R.A."/>
            <person name="Martin F."/>
            <person name="Silar P."/>
            <person name="Natvig D.O."/>
            <person name="Lalanne C."/>
            <person name="Gautier V."/>
            <person name="Ament-Velasquez S.L."/>
            <person name="Kruys A."/>
            <person name="Hutchinson M.I."/>
            <person name="Powell A.J."/>
            <person name="Barry K."/>
            <person name="Miller A.N."/>
            <person name="Grigoriev I.V."/>
            <person name="Debuchy R."/>
            <person name="Gladieux P."/>
            <person name="Hiltunen Thoren M."/>
            <person name="Johannesson H."/>
        </authorList>
    </citation>
    <scope>NUCLEOTIDE SEQUENCE</scope>
    <source>
        <strain evidence="4">CBS 333.67</strain>
    </source>
</reference>
<dbReference type="Proteomes" id="UP001273166">
    <property type="component" value="Unassembled WGS sequence"/>
</dbReference>
<dbReference type="Gene3D" id="3.40.50.1820">
    <property type="entry name" value="alpha/beta hydrolase"/>
    <property type="match status" value="1"/>
</dbReference>